<evidence type="ECO:0000259" key="1">
    <source>
        <dbReference type="Pfam" id="PF13456"/>
    </source>
</evidence>
<organism evidence="2 3">
    <name type="scientific">Carnegiea gigantea</name>
    <dbReference type="NCBI Taxonomy" id="171969"/>
    <lineage>
        <taxon>Eukaryota</taxon>
        <taxon>Viridiplantae</taxon>
        <taxon>Streptophyta</taxon>
        <taxon>Embryophyta</taxon>
        <taxon>Tracheophyta</taxon>
        <taxon>Spermatophyta</taxon>
        <taxon>Magnoliopsida</taxon>
        <taxon>eudicotyledons</taxon>
        <taxon>Gunneridae</taxon>
        <taxon>Pentapetalae</taxon>
        <taxon>Caryophyllales</taxon>
        <taxon>Cactineae</taxon>
        <taxon>Cactaceae</taxon>
        <taxon>Cactoideae</taxon>
        <taxon>Echinocereeae</taxon>
        <taxon>Carnegiea</taxon>
    </lineage>
</organism>
<comment type="caution">
    <text evidence="2">The sequence shown here is derived from an EMBL/GenBank/DDBJ whole genome shotgun (WGS) entry which is preliminary data.</text>
</comment>
<dbReference type="EMBL" id="JAKOGI010001952">
    <property type="protein sequence ID" value="KAJ8423472.1"/>
    <property type="molecule type" value="Genomic_DNA"/>
</dbReference>
<sequence length="158" mass="17581">MDALGDYLAIINRFIFNKPDRNLGILSKRALDFVKGYREHKELEQQGPSTHQPNSWSPPPESCVKLNFDGGQAGTSGWGWGFVIRNHMGNVLLAGLKHGHGFVGALVKEARSCLYGLKCAFNAGFKRIIVERDNLSLIRLLRSRSTQNNPLGLFITCI</sequence>
<dbReference type="SUPFAM" id="SSF53098">
    <property type="entry name" value="Ribonuclease H-like"/>
    <property type="match status" value="1"/>
</dbReference>
<protein>
    <recommendedName>
        <fullName evidence="1">RNase H type-1 domain-containing protein</fullName>
    </recommendedName>
</protein>
<evidence type="ECO:0000313" key="2">
    <source>
        <dbReference type="EMBL" id="KAJ8423472.1"/>
    </source>
</evidence>
<reference evidence="2" key="1">
    <citation type="submission" date="2022-04" db="EMBL/GenBank/DDBJ databases">
        <title>Carnegiea gigantea Genome sequencing and assembly v2.</title>
        <authorList>
            <person name="Copetti D."/>
            <person name="Sanderson M.J."/>
            <person name="Burquez A."/>
            <person name="Wojciechowski M.F."/>
        </authorList>
    </citation>
    <scope>NUCLEOTIDE SEQUENCE</scope>
    <source>
        <strain evidence="2">SGP5-SGP5p</strain>
        <tissue evidence="2">Aerial part</tissue>
    </source>
</reference>
<dbReference type="AlphaFoldDB" id="A0A9Q1GLK6"/>
<keyword evidence="3" id="KW-1185">Reference proteome</keyword>
<gene>
    <name evidence="2" type="ORF">Cgig2_013515</name>
</gene>
<name>A0A9Q1GLK6_9CARY</name>
<dbReference type="PANTHER" id="PTHR47074:SF11">
    <property type="entry name" value="REVERSE TRANSCRIPTASE-LIKE PROTEIN"/>
    <property type="match status" value="1"/>
</dbReference>
<feature type="domain" description="RNase H type-1" evidence="1">
    <location>
        <begin position="67"/>
        <end position="155"/>
    </location>
</feature>
<dbReference type="InterPro" id="IPR044730">
    <property type="entry name" value="RNase_H-like_dom_plant"/>
</dbReference>
<dbReference type="GO" id="GO:0003676">
    <property type="term" value="F:nucleic acid binding"/>
    <property type="evidence" value="ECO:0007669"/>
    <property type="project" value="InterPro"/>
</dbReference>
<dbReference type="InterPro" id="IPR052929">
    <property type="entry name" value="RNase_H-like_EbsB-rel"/>
</dbReference>
<proteinExistence type="predicted"/>
<accession>A0A9Q1GLK6</accession>
<dbReference type="Proteomes" id="UP001153076">
    <property type="component" value="Unassembled WGS sequence"/>
</dbReference>
<dbReference type="InterPro" id="IPR002156">
    <property type="entry name" value="RNaseH_domain"/>
</dbReference>
<dbReference type="CDD" id="cd06222">
    <property type="entry name" value="RNase_H_like"/>
    <property type="match status" value="1"/>
</dbReference>
<evidence type="ECO:0000313" key="3">
    <source>
        <dbReference type="Proteomes" id="UP001153076"/>
    </source>
</evidence>
<dbReference type="OrthoDB" id="1906820at2759"/>
<dbReference type="GO" id="GO:0004523">
    <property type="term" value="F:RNA-DNA hybrid ribonuclease activity"/>
    <property type="evidence" value="ECO:0007669"/>
    <property type="project" value="InterPro"/>
</dbReference>
<dbReference type="Pfam" id="PF13456">
    <property type="entry name" value="RVT_3"/>
    <property type="match status" value="1"/>
</dbReference>
<dbReference type="PANTHER" id="PTHR47074">
    <property type="entry name" value="BNAC02G40300D PROTEIN"/>
    <property type="match status" value="1"/>
</dbReference>
<dbReference type="InterPro" id="IPR012337">
    <property type="entry name" value="RNaseH-like_sf"/>
</dbReference>